<feature type="domain" description="HTH araC/xylS-type" evidence="4">
    <location>
        <begin position="198"/>
        <end position="296"/>
    </location>
</feature>
<sequence length="304" mass="35477">MANRTTERMSDDTMTIKRRIDMLIGDYFFTKDIPIYINRVAESYELHEHVHDFLELNYVSEGTGSHVINGISSPVKKGDLFLLPMGISHVYRPSPASDADPLIVYNCIFDADSLVEVLSTYPGSEVINPLLTDKQYRYCYDRFQQFHWLFQQVYEEYHRGRSGWIAAVYTYVIQILLVLHRLEKESEVLLPPSSSTWEEILHKLHTHYHEPISVSDIAVQMKISIRQLHRLFVKHTGSSMSHYVQMLRIQAACDLLRTTDQQISEICEQVGYHDLSYFHDLFKRKTGSAPKAYRRFVRSIDHAE</sequence>
<dbReference type="SUPFAM" id="SSF51215">
    <property type="entry name" value="Regulatory protein AraC"/>
    <property type="match status" value="1"/>
</dbReference>
<dbReference type="SMART" id="SM00342">
    <property type="entry name" value="HTH_ARAC"/>
    <property type="match status" value="1"/>
</dbReference>
<dbReference type="PROSITE" id="PS01124">
    <property type="entry name" value="HTH_ARAC_FAMILY_2"/>
    <property type="match status" value="1"/>
</dbReference>
<keyword evidence="3" id="KW-0804">Transcription</keyword>
<protein>
    <submittedName>
        <fullName evidence="5">Helix-turn-helix domain-containing protein</fullName>
    </submittedName>
</protein>
<dbReference type="InterPro" id="IPR014710">
    <property type="entry name" value="RmlC-like_jellyroll"/>
</dbReference>
<evidence type="ECO:0000256" key="3">
    <source>
        <dbReference type="ARBA" id="ARBA00023163"/>
    </source>
</evidence>
<dbReference type="PROSITE" id="PS00041">
    <property type="entry name" value="HTH_ARAC_FAMILY_1"/>
    <property type="match status" value="1"/>
</dbReference>
<dbReference type="PANTHER" id="PTHR43280">
    <property type="entry name" value="ARAC-FAMILY TRANSCRIPTIONAL REGULATOR"/>
    <property type="match status" value="1"/>
</dbReference>
<dbReference type="InterPro" id="IPR018060">
    <property type="entry name" value="HTH_AraC"/>
</dbReference>
<evidence type="ECO:0000256" key="1">
    <source>
        <dbReference type="ARBA" id="ARBA00023015"/>
    </source>
</evidence>
<evidence type="ECO:0000259" key="4">
    <source>
        <dbReference type="PROSITE" id="PS01124"/>
    </source>
</evidence>
<dbReference type="InterPro" id="IPR018062">
    <property type="entry name" value="HTH_AraC-typ_CS"/>
</dbReference>
<keyword evidence="2" id="KW-0238">DNA-binding</keyword>
<dbReference type="PRINTS" id="PR00032">
    <property type="entry name" value="HTHARAC"/>
</dbReference>
<dbReference type="InterPro" id="IPR020449">
    <property type="entry name" value="Tscrpt_reg_AraC-type_HTH"/>
</dbReference>
<dbReference type="Pfam" id="PF12833">
    <property type="entry name" value="HTH_18"/>
    <property type="match status" value="1"/>
</dbReference>
<accession>A0ABW4UW40</accession>
<evidence type="ECO:0000313" key="5">
    <source>
        <dbReference type="EMBL" id="MFD1990379.1"/>
    </source>
</evidence>
<dbReference type="InterPro" id="IPR009057">
    <property type="entry name" value="Homeodomain-like_sf"/>
</dbReference>
<dbReference type="InterPro" id="IPR003313">
    <property type="entry name" value="AraC-bd"/>
</dbReference>
<name>A0ABW4UW40_9BACL</name>
<proteinExistence type="predicted"/>
<comment type="caution">
    <text evidence="5">The sequence shown here is derived from an EMBL/GenBank/DDBJ whole genome shotgun (WGS) entry which is preliminary data.</text>
</comment>
<dbReference type="SUPFAM" id="SSF46689">
    <property type="entry name" value="Homeodomain-like"/>
    <property type="match status" value="2"/>
</dbReference>
<dbReference type="InterPro" id="IPR037923">
    <property type="entry name" value="HTH-like"/>
</dbReference>
<dbReference type="RefSeq" id="WP_204824072.1">
    <property type="nucleotide sequence ID" value="NZ_JBHUGF010000010.1"/>
</dbReference>
<dbReference type="Proteomes" id="UP001597403">
    <property type="component" value="Unassembled WGS sequence"/>
</dbReference>
<gene>
    <name evidence="5" type="ORF">ACFSGI_10445</name>
</gene>
<reference evidence="6" key="1">
    <citation type="journal article" date="2019" name="Int. J. Syst. Evol. Microbiol.">
        <title>The Global Catalogue of Microorganisms (GCM) 10K type strain sequencing project: providing services to taxonomists for standard genome sequencing and annotation.</title>
        <authorList>
            <consortium name="The Broad Institute Genomics Platform"/>
            <consortium name="The Broad Institute Genome Sequencing Center for Infectious Disease"/>
            <person name="Wu L."/>
            <person name="Ma J."/>
        </authorList>
    </citation>
    <scope>NUCLEOTIDE SEQUENCE [LARGE SCALE GENOMIC DNA]</scope>
    <source>
        <strain evidence="6">CGMCC 1.15067</strain>
    </source>
</reference>
<evidence type="ECO:0000256" key="2">
    <source>
        <dbReference type="ARBA" id="ARBA00023125"/>
    </source>
</evidence>
<organism evidence="5 6">
    <name type="scientific">Paenibacillus nicotianae</name>
    <dbReference type="NCBI Taxonomy" id="1526551"/>
    <lineage>
        <taxon>Bacteria</taxon>
        <taxon>Bacillati</taxon>
        <taxon>Bacillota</taxon>
        <taxon>Bacilli</taxon>
        <taxon>Bacillales</taxon>
        <taxon>Paenibacillaceae</taxon>
        <taxon>Paenibacillus</taxon>
    </lineage>
</organism>
<dbReference type="EMBL" id="JBHUGF010000010">
    <property type="protein sequence ID" value="MFD1990379.1"/>
    <property type="molecule type" value="Genomic_DNA"/>
</dbReference>
<dbReference type="Gene3D" id="2.60.120.10">
    <property type="entry name" value="Jelly Rolls"/>
    <property type="match status" value="1"/>
</dbReference>
<keyword evidence="1" id="KW-0805">Transcription regulation</keyword>
<dbReference type="PANTHER" id="PTHR43280:SF2">
    <property type="entry name" value="HTH-TYPE TRANSCRIPTIONAL REGULATOR EXSA"/>
    <property type="match status" value="1"/>
</dbReference>
<dbReference type="Gene3D" id="1.10.10.60">
    <property type="entry name" value="Homeodomain-like"/>
    <property type="match status" value="2"/>
</dbReference>
<evidence type="ECO:0000313" key="6">
    <source>
        <dbReference type="Proteomes" id="UP001597403"/>
    </source>
</evidence>
<dbReference type="Pfam" id="PF02311">
    <property type="entry name" value="AraC_binding"/>
    <property type="match status" value="1"/>
</dbReference>
<keyword evidence="6" id="KW-1185">Reference proteome</keyword>